<reference evidence="3" key="1">
    <citation type="submission" date="2022-11" db="EMBL/GenBank/DDBJ databases">
        <title>Centuries of genome instability and evolution in soft-shell clam transmissible cancer (bioRxiv).</title>
        <authorList>
            <person name="Hart S.F.M."/>
            <person name="Yonemitsu M.A."/>
            <person name="Giersch R.M."/>
            <person name="Beal B.F."/>
            <person name="Arriagada G."/>
            <person name="Davis B.W."/>
            <person name="Ostrander E.A."/>
            <person name="Goff S.P."/>
            <person name="Metzger M.J."/>
        </authorList>
    </citation>
    <scope>NUCLEOTIDE SEQUENCE</scope>
    <source>
        <strain evidence="3">MELC-2E11</strain>
        <tissue evidence="3">Siphon/mantle</tissue>
    </source>
</reference>
<dbReference type="PANTHER" id="PTHR43798:SF33">
    <property type="entry name" value="HYDROLASE, PUTATIVE (AFU_ORTHOLOGUE AFUA_2G14860)-RELATED"/>
    <property type="match status" value="1"/>
</dbReference>
<protein>
    <submittedName>
        <fullName evidence="3">YQJL-like protein</fullName>
    </submittedName>
</protein>
<evidence type="ECO:0000259" key="2">
    <source>
        <dbReference type="Pfam" id="PF00561"/>
    </source>
</evidence>
<dbReference type="InterPro" id="IPR050266">
    <property type="entry name" value="AB_hydrolase_sf"/>
</dbReference>
<dbReference type="EMBL" id="CP111021">
    <property type="protein sequence ID" value="WAR15897.1"/>
    <property type="molecule type" value="Genomic_DNA"/>
</dbReference>
<keyword evidence="1" id="KW-0472">Membrane</keyword>
<keyword evidence="4" id="KW-1185">Reference proteome</keyword>
<dbReference type="SUPFAM" id="SSF53474">
    <property type="entry name" value="alpha/beta-Hydrolases"/>
    <property type="match status" value="1"/>
</dbReference>
<keyword evidence="1" id="KW-0812">Transmembrane</keyword>
<dbReference type="InterPro" id="IPR029058">
    <property type="entry name" value="AB_hydrolase_fold"/>
</dbReference>
<proteinExistence type="predicted"/>
<accession>A0ABY7F4C2</accession>
<name>A0ABY7F4C2_MYAAR</name>
<keyword evidence="1" id="KW-1133">Transmembrane helix</keyword>
<dbReference type="InterPro" id="IPR000073">
    <property type="entry name" value="AB_hydrolase_1"/>
</dbReference>
<evidence type="ECO:0000313" key="3">
    <source>
        <dbReference type="EMBL" id="WAR15897.1"/>
    </source>
</evidence>
<dbReference type="Pfam" id="PF00561">
    <property type="entry name" value="Abhydrolase_1"/>
    <property type="match status" value="1"/>
</dbReference>
<feature type="transmembrane region" description="Helical" evidence="1">
    <location>
        <begin position="35"/>
        <end position="56"/>
    </location>
</feature>
<gene>
    <name evidence="3" type="ORF">MAR_030491</name>
</gene>
<organism evidence="3 4">
    <name type="scientific">Mya arenaria</name>
    <name type="common">Soft-shell clam</name>
    <dbReference type="NCBI Taxonomy" id="6604"/>
    <lineage>
        <taxon>Eukaryota</taxon>
        <taxon>Metazoa</taxon>
        <taxon>Spiralia</taxon>
        <taxon>Lophotrochozoa</taxon>
        <taxon>Mollusca</taxon>
        <taxon>Bivalvia</taxon>
        <taxon>Autobranchia</taxon>
        <taxon>Heteroconchia</taxon>
        <taxon>Euheterodonta</taxon>
        <taxon>Imparidentia</taxon>
        <taxon>Neoheterodontei</taxon>
        <taxon>Myida</taxon>
        <taxon>Myoidea</taxon>
        <taxon>Myidae</taxon>
        <taxon>Mya</taxon>
    </lineage>
</organism>
<evidence type="ECO:0000256" key="1">
    <source>
        <dbReference type="SAM" id="Phobius"/>
    </source>
</evidence>
<evidence type="ECO:0000313" key="4">
    <source>
        <dbReference type="Proteomes" id="UP001164746"/>
    </source>
</evidence>
<feature type="domain" description="AB hydrolase-1" evidence="2">
    <location>
        <begin position="103"/>
        <end position="222"/>
    </location>
</feature>
<dbReference type="Gene3D" id="3.40.50.1820">
    <property type="entry name" value="alpha/beta hydrolase"/>
    <property type="match status" value="1"/>
</dbReference>
<dbReference type="Proteomes" id="UP001164746">
    <property type="component" value="Chromosome 10"/>
</dbReference>
<sequence>MEHLVSFCKDEAYQCCIPEVESKIARVKEAQTKGIFAHILTACKVLLAVMLIPPFLNYAALQREGSLLQPEGEMYDIGWGQKLFLSCKGKGAPTVVLDAPTGMTSDAWTVVFEKLAKYTRVCMYDRAGVGFSDRPYYNSTEVDGTDSGRNYRNRWTPFTAERMVEDLHQLVSRSSDQPRPFLLVGAELGALIAQFYARMFEGEVMGLVLINPLTEDLFQQDKGIWIHNWYGHMVPSFQTIQLGAALGVTRLSLMLGYLQHPLHRAVSLPDDKYLMCYPKHLSSVVDEHYFINETFSQLRTAKKIKNIAKNISVTVITGNYYDEQMPGPLNKKLKRRYSLDGEVEQTAWEDSRRN</sequence>
<dbReference type="PANTHER" id="PTHR43798">
    <property type="entry name" value="MONOACYLGLYCEROL LIPASE"/>
    <property type="match status" value="1"/>
</dbReference>